<dbReference type="InterPro" id="IPR018170">
    <property type="entry name" value="Aldo/ket_reductase_CS"/>
</dbReference>
<evidence type="ECO:0000313" key="3">
    <source>
        <dbReference type="EMBL" id="CUP15307.1"/>
    </source>
</evidence>
<dbReference type="PANTHER" id="PTHR43364:SF4">
    <property type="entry name" value="NAD(P)-LINKED OXIDOREDUCTASE SUPERFAMILY PROTEIN"/>
    <property type="match status" value="1"/>
</dbReference>
<dbReference type="Gene3D" id="3.20.20.100">
    <property type="entry name" value="NADP-dependent oxidoreductase domain"/>
    <property type="match status" value="1"/>
</dbReference>
<dbReference type="EC" id="1.1.1.-" evidence="3"/>
<name>A0A174KYT0_9ACTN</name>
<dbReference type="PANTHER" id="PTHR43364">
    <property type="entry name" value="NADH-SPECIFIC METHYLGLYOXAL REDUCTASE-RELATED"/>
    <property type="match status" value="1"/>
</dbReference>
<dbReference type="InterPro" id="IPR023210">
    <property type="entry name" value="NADP_OxRdtase_dom"/>
</dbReference>
<dbReference type="InterPro" id="IPR020471">
    <property type="entry name" value="AKR"/>
</dbReference>
<dbReference type="GO" id="GO:0016491">
    <property type="term" value="F:oxidoreductase activity"/>
    <property type="evidence" value="ECO:0007669"/>
    <property type="project" value="UniProtKB-KW"/>
</dbReference>
<dbReference type="InterPro" id="IPR036812">
    <property type="entry name" value="NAD(P)_OxRdtase_dom_sf"/>
</dbReference>
<evidence type="ECO:0000259" key="2">
    <source>
        <dbReference type="Pfam" id="PF00248"/>
    </source>
</evidence>
<feature type="domain" description="NADP-dependent oxidoreductase" evidence="2">
    <location>
        <begin position="16"/>
        <end position="306"/>
    </location>
</feature>
<dbReference type="EMBL" id="CZAQ01000019">
    <property type="protein sequence ID" value="CUP15307.1"/>
    <property type="molecule type" value="Genomic_DNA"/>
</dbReference>
<dbReference type="Proteomes" id="UP000095454">
    <property type="component" value="Unassembled WGS sequence"/>
</dbReference>
<sequence length="314" mass="35184">MRYTHLKNSDVDVSQLAVGTWAIGGDSFGENDDAASMSAIRTMLDHGVNLIDTAPCYGNGTSEKVVGNALRGVDRESYLLSTKVGLITSAAGYDRDSSFKNIMREVESSLRNLRTDYIDFYFVHWPDAKTPFSETMCALQLLKEQGKIRHIGVSNFTTEMIEECEKVAQIDVQQPPYSMVDRSSEDLIKWGYERGIDSFTYGSLGAGILSGKFRELTKFEEGDVRGGFYDYFREPKFSRVQELLKVMDEIAEAHDKPVAQVAVNWSTQKEYVGTALVGVRTDAHAIQNCETFEWELSADEMAKLDARLDELKIG</sequence>
<dbReference type="SUPFAM" id="SSF51430">
    <property type="entry name" value="NAD(P)-linked oxidoreductase"/>
    <property type="match status" value="1"/>
</dbReference>
<gene>
    <name evidence="3" type="primary">yhdN</name>
    <name evidence="3" type="ORF">ERS852514_01237</name>
</gene>
<dbReference type="PROSITE" id="PS00062">
    <property type="entry name" value="ALDOKETO_REDUCTASE_2"/>
    <property type="match status" value="1"/>
</dbReference>
<dbReference type="CDD" id="cd19084">
    <property type="entry name" value="AKR_AKR11B1-like"/>
    <property type="match status" value="1"/>
</dbReference>
<dbReference type="PRINTS" id="PR00069">
    <property type="entry name" value="ALDKETRDTASE"/>
</dbReference>
<evidence type="ECO:0000313" key="4">
    <source>
        <dbReference type="Proteomes" id="UP000095454"/>
    </source>
</evidence>
<keyword evidence="1 3" id="KW-0560">Oxidoreductase</keyword>
<accession>A0A174KYT0</accession>
<evidence type="ECO:0000256" key="1">
    <source>
        <dbReference type="ARBA" id="ARBA00023002"/>
    </source>
</evidence>
<dbReference type="AlphaFoldDB" id="A0A174KYT0"/>
<protein>
    <submittedName>
        <fullName evidence="3">General stress protein 69</fullName>
        <ecNumber evidence="3">1.1.1.-</ecNumber>
    </submittedName>
</protein>
<dbReference type="RefSeq" id="WP_055251950.1">
    <property type="nucleotide sequence ID" value="NZ_CABIXX010000019.1"/>
</dbReference>
<dbReference type="InterPro" id="IPR050523">
    <property type="entry name" value="AKR_Detox_Biosynth"/>
</dbReference>
<proteinExistence type="predicted"/>
<dbReference type="Pfam" id="PF00248">
    <property type="entry name" value="Aldo_ket_red"/>
    <property type="match status" value="1"/>
</dbReference>
<reference evidence="3 4" key="1">
    <citation type="submission" date="2015-09" db="EMBL/GenBank/DDBJ databases">
        <authorList>
            <consortium name="Pathogen Informatics"/>
        </authorList>
    </citation>
    <scope>NUCLEOTIDE SEQUENCE [LARGE SCALE GENOMIC DNA]</scope>
    <source>
        <strain evidence="3 4">2789STDY5834902</strain>
    </source>
</reference>
<organism evidence="3 4">
    <name type="scientific">Collinsella aerofaciens</name>
    <dbReference type="NCBI Taxonomy" id="74426"/>
    <lineage>
        <taxon>Bacteria</taxon>
        <taxon>Bacillati</taxon>
        <taxon>Actinomycetota</taxon>
        <taxon>Coriobacteriia</taxon>
        <taxon>Coriobacteriales</taxon>
        <taxon>Coriobacteriaceae</taxon>
        <taxon>Collinsella</taxon>
    </lineage>
</organism>
<dbReference type="GO" id="GO:0005829">
    <property type="term" value="C:cytosol"/>
    <property type="evidence" value="ECO:0007669"/>
    <property type="project" value="TreeGrafter"/>
</dbReference>